<organism evidence="13 14">
    <name type="scientific">Lynx canadensis</name>
    <name type="common">Canada lynx</name>
    <name type="synonym">Felis canadensis</name>
    <dbReference type="NCBI Taxonomy" id="61383"/>
    <lineage>
        <taxon>Eukaryota</taxon>
        <taxon>Metazoa</taxon>
        <taxon>Chordata</taxon>
        <taxon>Craniata</taxon>
        <taxon>Vertebrata</taxon>
        <taxon>Euteleostomi</taxon>
        <taxon>Mammalia</taxon>
        <taxon>Eutheria</taxon>
        <taxon>Laurasiatheria</taxon>
        <taxon>Carnivora</taxon>
        <taxon>Feliformia</taxon>
        <taxon>Felidae</taxon>
        <taxon>Felinae</taxon>
        <taxon>Lynx</taxon>
    </lineage>
</organism>
<protein>
    <recommendedName>
        <fullName evidence="11">Angiotensin-converting enzyme</fullName>
        <ecNumber evidence="11">3.4.-.-</ecNumber>
    </recommendedName>
</protein>
<accession>A0A667I0D0</accession>
<feature type="binding site" evidence="9">
    <location>
        <position position="278"/>
    </location>
    <ligand>
        <name>Zn(2+)</name>
        <dbReference type="ChEBI" id="CHEBI:29105"/>
        <label>2</label>
        <note>catalytic</note>
    </ligand>
</feature>
<keyword evidence="5 11" id="KW-0325">Glycoprotein</keyword>
<feature type="binding site" evidence="7">
    <location>
        <position position="278"/>
    </location>
    <ligand>
        <name>Zn(2+)</name>
        <dbReference type="ChEBI" id="CHEBI:29105"/>
        <label>1</label>
        <note>catalytic</note>
    </ligand>
</feature>
<sequence>MHMPYFGTWARQFKISRFQDPAMKRMLSKLQNIDKVTPAPQYNMLLAYMETTYSMAQVCLNEGPCLPLEPDLEEVMATSRDEKELLWAWQGWQDAVGHQLCITFKCYVQLSNRTAKLNGEAPSPPPESDTLEHDLEQLYQELQPLYLNLHTYMCRALHRHYGSELINPLGPIPAHLLRNMWAQFWVNILDLVLPFPKKPFEDITKIMKSQVRAEKFFTSLGLLSTPPNFWKTSMMERPTDGQEVECHASAWDFYNGKDLRSHGKCTEVTIEDLLSIFHQMDHIQYFLQYKNLSVIFRAGDNPAFEEAVGSMVTLSASSHKYLTRSHQLTASPSPEEEVNFLMGIALEKIAFIPFAYLMDLFRWKVFDGTIRKDVYNQEWWNLKWGGQLACAPPIPRTEDYFDPGAKFHISASVPYIRYFISLVLQFQFHDALASGHVGPLHRCDSYNSKIAEKLLDCIYSPRDVLKLGSSKPWPEVLQKITGQTKVSPLLNWLVTENVRQGEILGWPDFSCTFEARLPGRHLNTDKVTFLSLELDADQAKFGQWVLLALSFVMFLVALLLACRLYSLEKRSLSQNTKPQKLLVGCLRCKLPHSPPCPSPDLPKWRQWVAGHQARLD</sequence>
<keyword evidence="12" id="KW-1133">Transmembrane helix</keyword>
<dbReference type="PRINTS" id="PR00791">
    <property type="entry name" value="PEPDIPTASEA"/>
</dbReference>
<reference evidence="13" key="1">
    <citation type="submission" date="2025-08" db="UniProtKB">
        <authorList>
            <consortium name="Ensembl"/>
        </authorList>
    </citation>
    <scope>IDENTIFICATION</scope>
</reference>
<dbReference type="InterPro" id="IPR001548">
    <property type="entry name" value="Peptidase_M2"/>
</dbReference>
<keyword evidence="14" id="KW-1185">Reference proteome</keyword>
<evidence type="ECO:0000256" key="8">
    <source>
        <dbReference type="PIRSR" id="PIRSR601548-4"/>
    </source>
</evidence>
<dbReference type="GO" id="GO:0008241">
    <property type="term" value="F:peptidyl-dipeptidase activity"/>
    <property type="evidence" value="ECO:0007669"/>
    <property type="project" value="InterPro"/>
</dbReference>
<evidence type="ECO:0000313" key="13">
    <source>
        <dbReference type="Ensembl" id="ENSLCNP00005032129.1"/>
    </source>
</evidence>
<dbReference type="AlphaFoldDB" id="A0A667I0D0"/>
<dbReference type="CDD" id="cd06461">
    <property type="entry name" value="M2_ACE"/>
    <property type="match status" value="1"/>
</dbReference>
<dbReference type="GO" id="GO:0006508">
    <property type="term" value="P:proteolysis"/>
    <property type="evidence" value="ECO:0007669"/>
    <property type="project" value="UniProtKB-KW"/>
</dbReference>
<dbReference type="GO" id="GO:0003081">
    <property type="term" value="P:regulation of systemic arterial blood pressure by renin-angiotensin"/>
    <property type="evidence" value="ECO:0007669"/>
    <property type="project" value="TreeGrafter"/>
</dbReference>
<keyword evidence="12" id="KW-0812">Transmembrane</keyword>
<evidence type="ECO:0000256" key="9">
    <source>
        <dbReference type="PIRSR" id="PIRSR601548-8"/>
    </source>
</evidence>
<evidence type="ECO:0000256" key="2">
    <source>
        <dbReference type="ARBA" id="ARBA00008139"/>
    </source>
</evidence>
<keyword evidence="11" id="KW-0378">Hydrolase</keyword>
<dbReference type="PROSITE" id="PS52011">
    <property type="entry name" value="PEPTIDASE_M2"/>
    <property type="match status" value="1"/>
</dbReference>
<dbReference type="GO" id="GO:0008237">
    <property type="term" value="F:metallopeptidase activity"/>
    <property type="evidence" value="ECO:0007669"/>
    <property type="project" value="UniProtKB-KW"/>
</dbReference>
<dbReference type="PANTHER" id="PTHR10514:SF41">
    <property type="entry name" value="ANGIOTENSIN-CONVERTING ENZYME-LIKE PROTEIN ACE3"/>
    <property type="match status" value="1"/>
</dbReference>
<proteinExistence type="inferred from homology"/>
<dbReference type="GO" id="GO:0005886">
    <property type="term" value="C:plasma membrane"/>
    <property type="evidence" value="ECO:0007669"/>
    <property type="project" value="TreeGrafter"/>
</dbReference>
<evidence type="ECO:0000256" key="6">
    <source>
        <dbReference type="PIRSR" id="PIRSR601548-2"/>
    </source>
</evidence>
<evidence type="ECO:0000256" key="5">
    <source>
        <dbReference type="ARBA" id="ARBA00023180"/>
    </source>
</evidence>
<comment type="caution">
    <text evidence="10">Lacks conserved residue(s) required for the propagation of feature annotation.</text>
</comment>
<dbReference type="Pfam" id="PF01401">
    <property type="entry name" value="Peptidase_M2"/>
    <property type="match status" value="1"/>
</dbReference>
<evidence type="ECO:0000256" key="3">
    <source>
        <dbReference type="ARBA" id="ARBA00022729"/>
    </source>
</evidence>
<evidence type="ECO:0000256" key="4">
    <source>
        <dbReference type="ARBA" id="ARBA00023157"/>
    </source>
</evidence>
<feature type="binding site" evidence="9">
    <location>
        <position position="306"/>
    </location>
    <ligand>
        <name>Zn(2+)</name>
        <dbReference type="ChEBI" id="CHEBI:29105"/>
        <label>2</label>
        <note>catalytic</note>
    </ligand>
</feature>
<dbReference type="Ensembl" id="ENSLCNT00005035865.1">
    <property type="protein sequence ID" value="ENSLCNP00005032129.1"/>
    <property type="gene ID" value="ENSLCNG00005020911.1"/>
</dbReference>
<evidence type="ECO:0000256" key="7">
    <source>
        <dbReference type="PIRSR" id="PIRSR601548-3"/>
    </source>
</evidence>
<evidence type="ECO:0000256" key="10">
    <source>
        <dbReference type="PROSITE-ProRule" id="PRU01355"/>
    </source>
</evidence>
<feature type="binding site" evidence="7">
    <location>
        <position position="306"/>
    </location>
    <ligand>
        <name>Zn(2+)</name>
        <dbReference type="ChEBI" id="CHEBI:29105"/>
        <label>1</label>
        <note>catalytic</note>
    </ligand>
</feature>
<feature type="transmembrane region" description="Helical" evidence="12">
    <location>
        <begin position="544"/>
        <end position="565"/>
    </location>
</feature>
<dbReference type="EC" id="3.4.-.-" evidence="11"/>
<keyword evidence="4 8" id="KW-1015">Disulfide bond</keyword>
<keyword evidence="7 11" id="KW-0862">Zinc</keyword>
<dbReference type="GO" id="GO:0046872">
    <property type="term" value="F:metal ion binding"/>
    <property type="evidence" value="ECO:0007669"/>
    <property type="project" value="UniProtKB-KW"/>
</dbReference>
<dbReference type="Proteomes" id="UP000472241">
    <property type="component" value="Unplaced"/>
</dbReference>
<evidence type="ECO:0000313" key="14">
    <source>
        <dbReference type="Proteomes" id="UP000472241"/>
    </source>
</evidence>
<feature type="binding site" evidence="7">
    <location>
        <position position="282"/>
    </location>
    <ligand>
        <name>Zn(2+)</name>
        <dbReference type="ChEBI" id="CHEBI:29105"/>
        <label>1</label>
        <note>catalytic</note>
    </ligand>
</feature>
<dbReference type="PANTHER" id="PTHR10514">
    <property type="entry name" value="ANGIOTENSIN-CONVERTING ENZYME"/>
    <property type="match status" value="1"/>
</dbReference>
<dbReference type="GO" id="GO:0003084">
    <property type="term" value="P:positive regulation of systemic arterial blood pressure"/>
    <property type="evidence" value="ECO:0007669"/>
    <property type="project" value="TreeGrafter"/>
</dbReference>
<feature type="disulfide bond" evidence="8">
    <location>
        <begin position="246"/>
        <end position="265"/>
    </location>
</feature>
<comment type="cofactor">
    <cofactor evidence="1">
        <name>chloride</name>
        <dbReference type="ChEBI" id="CHEBI:17996"/>
    </cofactor>
</comment>
<dbReference type="GO" id="GO:0004180">
    <property type="term" value="F:carboxypeptidase activity"/>
    <property type="evidence" value="ECO:0007669"/>
    <property type="project" value="UniProtKB-KW"/>
</dbReference>
<evidence type="ECO:0000256" key="12">
    <source>
        <dbReference type="SAM" id="Phobius"/>
    </source>
</evidence>
<reference evidence="13" key="2">
    <citation type="submission" date="2025-09" db="UniProtKB">
        <authorList>
            <consortium name="Ensembl"/>
        </authorList>
    </citation>
    <scope>IDENTIFICATION</scope>
</reference>
<keyword evidence="12" id="KW-0472">Membrane</keyword>
<feature type="binding site" evidence="6">
    <location>
        <position position="417"/>
    </location>
    <ligand>
        <name>chloride</name>
        <dbReference type="ChEBI" id="CHEBI:17996"/>
        <label>1</label>
    </ligand>
</feature>
<feature type="binding site" evidence="9">
    <location>
        <position position="282"/>
    </location>
    <ligand>
        <name>Zn(2+)</name>
        <dbReference type="ChEBI" id="CHEBI:29105"/>
        <label>2</label>
        <note>catalytic</note>
    </ligand>
</feature>
<keyword evidence="7 11" id="KW-0479">Metal-binding</keyword>
<feature type="disulfide bond" evidence="8">
    <location>
        <begin position="59"/>
        <end position="65"/>
    </location>
</feature>
<keyword evidence="11" id="KW-0121">Carboxypeptidase</keyword>
<keyword evidence="11" id="KW-0645">Protease</keyword>
<evidence type="ECO:0000256" key="1">
    <source>
        <dbReference type="ARBA" id="ARBA00001923"/>
    </source>
</evidence>
<evidence type="ECO:0000256" key="11">
    <source>
        <dbReference type="RuleBase" id="RU361144"/>
    </source>
</evidence>
<comment type="similarity">
    <text evidence="2 10 11">Belongs to the peptidase M2 family.</text>
</comment>
<comment type="cofactor">
    <cofactor evidence="11">
        <name>Zn(2+)</name>
        <dbReference type="ChEBI" id="CHEBI:29105"/>
    </cofactor>
    <text evidence="11">Binds 1 zinc ion per subunit.</text>
</comment>
<dbReference type="SUPFAM" id="SSF55486">
    <property type="entry name" value="Metalloproteases ('zincins'), catalytic domain"/>
    <property type="match status" value="1"/>
</dbReference>
<keyword evidence="3" id="KW-0732">Signal</keyword>
<name>A0A667I0D0_LYNCA</name>
<keyword evidence="11" id="KW-0482">Metalloprotease</keyword>